<feature type="transmembrane region" description="Helical" evidence="12">
    <location>
        <begin position="445"/>
        <end position="469"/>
    </location>
</feature>
<evidence type="ECO:0000256" key="4">
    <source>
        <dbReference type="ARBA" id="ARBA00022554"/>
    </source>
</evidence>
<feature type="transmembrane region" description="Helical" evidence="12">
    <location>
        <begin position="278"/>
        <end position="298"/>
    </location>
</feature>
<feature type="compositionally biased region" description="Low complexity" evidence="13">
    <location>
        <begin position="1"/>
        <end position="13"/>
    </location>
</feature>
<comment type="similarity">
    <text evidence="2 12">Belongs to the ATG22 family.</text>
</comment>
<dbReference type="InterPro" id="IPR024671">
    <property type="entry name" value="Atg22-like"/>
</dbReference>
<feature type="compositionally biased region" description="Acidic residues" evidence="13">
    <location>
        <begin position="226"/>
        <end position="247"/>
    </location>
</feature>
<dbReference type="Pfam" id="PF11700">
    <property type="entry name" value="ATG22"/>
    <property type="match status" value="1"/>
</dbReference>
<evidence type="ECO:0000256" key="1">
    <source>
        <dbReference type="ARBA" id="ARBA00004128"/>
    </source>
</evidence>
<keyword evidence="6 12" id="KW-0029">Amino-acid transport</keyword>
<dbReference type="InterPro" id="IPR036259">
    <property type="entry name" value="MFS_trans_sf"/>
</dbReference>
<evidence type="ECO:0000256" key="7">
    <source>
        <dbReference type="ARBA" id="ARBA00022989"/>
    </source>
</evidence>
<feature type="transmembrane region" description="Helical" evidence="12">
    <location>
        <begin position="128"/>
        <end position="148"/>
    </location>
</feature>
<feature type="transmembrane region" description="Helical" evidence="12">
    <location>
        <begin position="481"/>
        <end position="501"/>
    </location>
</feature>
<feature type="compositionally biased region" description="Acidic residues" evidence="13">
    <location>
        <begin position="582"/>
        <end position="600"/>
    </location>
</feature>
<evidence type="ECO:0000256" key="12">
    <source>
        <dbReference type="RuleBase" id="RU363073"/>
    </source>
</evidence>
<evidence type="ECO:0000256" key="13">
    <source>
        <dbReference type="SAM" id="MobiDB-lite"/>
    </source>
</evidence>
<evidence type="ECO:0000256" key="2">
    <source>
        <dbReference type="ARBA" id="ARBA00006978"/>
    </source>
</evidence>
<feature type="transmembrane region" description="Helical" evidence="12">
    <location>
        <begin position="310"/>
        <end position="334"/>
    </location>
</feature>
<evidence type="ECO:0000256" key="5">
    <source>
        <dbReference type="ARBA" id="ARBA00022692"/>
    </source>
</evidence>
<dbReference type="OrthoDB" id="192733at2759"/>
<dbReference type="PANTHER" id="PTHR23519">
    <property type="entry name" value="AUTOPHAGY-RELATED PROTEIN 22"/>
    <property type="match status" value="1"/>
</dbReference>
<keyword evidence="15" id="KW-1185">Reference proteome</keyword>
<keyword evidence="4 12" id="KW-0926">Vacuole</keyword>
<evidence type="ECO:0000256" key="8">
    <source>
        <dbReference type="ARBA" id="ARBA00023006"/>
    </source>
</evidence>
<feature type="transmembrane region" description="Helical" evidence="12">
    <location>
        <begin position="36"/>
        <end position="59"/>
    </location>
</feature>
<feature type="region of interest" description="Disordered" evidence="13">
    <location>
        <begin position="1"/>
        <end position="27"/>
    </location>
</feature>
<keyword evidence="8 12" id="KW-0072">Autophagy</keyword>
<dbReference type="Proteomes" id="UP000244855">
    <property type="component" value="Unassembled WGS sequence"/>
</dbReference>
<organism evidence="14 15">
    <name type="scientific">Periconia macrospinosa</name>
    <dbReference type="NCBI Taxonomy" id="97972"/>
    <lineage>
        <taxon>Eukaryota</taxon>
        <taxon>Fungi</taxon>
        <taxon>Dikarya</taxon>
        <taxon>Ascomycota</taxon>
        <taxon>Pezizomycotina</taxon>
        <taxon>Dothideomycetes</taxon>
        <taxon>Pleosporomycetidae</taxon>
        <taxon>Pleosporales</taxon>
        <taxon>Massarineae</taxon>
        <taxon>Periconiaceae</taxon>
        <taxon>Periconia</taxon>
    </lineage>
</organism>
<dbReference type="GO" id="GO:0032974">
    <property type="term" value="P:amino acid transmembrane export from vacuole"/>
    <property type="evidence" value="ECO:0007669"/>
    <property type="project" value="InterPro"/>
</dbReference>
<accession>A0A2V1DBN4</accession>
<feature type="transmembrane region" description="Helical" evidence="12">
    <location>
        <begin position="414"/>
        <end position="433"/>
    </location>
</feature>
<evidence type="ECO:0000313" key="15">
    <source>
        <dbReference type="Proteomes" id="UP000244855"/>
    </source>
</evidence>
<protein>
    <recommendedName>
        <fullName evidence="12">Autophagy-related protein</fullName>
    </recommendedName>
</protein>
<dbReference type="PANTHER" id="PTHR23519:SF3">
    <property type="entry name" value="AUTOPHAGY-RELATED PROTEIN 22-2"/>
    <property type="match status" value="1"/>
</dbReference>
<sequence>MAIAATHRSSAARQQRRKRYAEEDTSPTTKRELNGWYSYAIAAEVFAVVGVGLFLPVTLEQLPREKGFLFSDRSKPCVLPAGPDSAGGGGDDPHSTLRLLRGRADGGSGSDEQCVVRFLGSEVTTTSFAMYTTSAAVLVQALTLICFSSFADHGPYRKKMLLTFAYAGSIVSALFLFIGPGVYYLAPFLAIIGVTCLGCSFTLLNAFLPLLVSHFSDDTNSKFSPVDEDSEDHEDEESSSYELDTLDPDSTTDTPKSNPEKLKRDLERSAKISSKGVGLGYAAAVFFQILSVVLLIVFSKTSISKLSPTLPMRIILFLVGIWWATFTLPTLRWLRSRPGPPLPSQSNNRKNNTFLFYTLFSFRSFWHTLTVAIRLRQALIFLFAWFLLSDAIATISGTAILFARTELHMGTIPLVFLSLTSIACGMLGAFLWPRLAARFSLSPKAVLLVCVVALEFIPLYGLLGFVPFIKQLGVGGIQKPWEIYPVAVLHGLVMGGISSYARSVYAPLIPEGSEAAFFALYAVTDKGSSAVGPALVGLIVDRAGTIRPAFWFLAVLVCLPGPLLWWLDVEKGRRDAEAMAEEREEEAGYTVVDGDDRDVG</sequence>
<dbReference type="Gene3D" id="1.20.1250.20">
    <property type="entry name" value="MFS general substrate transporter like domains"/>
    <property type="match status" value="1"/>
</dbReference>
<evidence type="ECO:0000256" key="6">
    <source>
        <dbReference type="ARBA" id="ARBA00022970"/>
    </source>
</evidence>
<evidence type="ECO:0000256" key="10">
    <source>
        <dbReference type="ARBA" id="ARBA00023180"/>
    </source>
</evidence>
<dbReference type="AlphaFoldDB" id="A0A2V1DBN4"/>
<feature type="transmembrane region" description="Helical" evidence="12">
    <location>
        <begin position="160"/>
        <end position="178"/>
    </location>
</feature>
<dbReference type="STRING" id="97972.A0A2V1DBN4"/>
<comment type="function">
    <text evidence="11 12">Vacuolar effluxer which mediate the efflux of amino acids resulting from autophagic degradation. The release of autophagic amino acids allows the maintenance of protein synthesis and viability during nitrogen starvation.</text>
</comment>
<gene>
    <name evidence="14" type="ORF">DM02DRAFT_617881</name>
</gene>
<evidence type="ECO:0000256" key="3">
    <source>
        <dbReference type="ARBA" id="ARBA00022448"/>
    </source>
</evidence>
<dbReference type="InterPro" id="IPR044738">
    <property type="entry name" value="Atg22"/>
</dbReference>
<feature type="region of interest" description="Disordered" evidence="13">
    <location>
        <begin position="578"/>
        <end position="600"/>
    </location>
</feature>
<dbReference type="CDD" id="cd17483">
    <property type="entry name" value="MFS_Atg22_like"/>
    <property type="match status" value="1"/>
</dbReference>
<dbReference type="InterPro" id="IPR050495">
    <property type="entry name" value="ATG22/LtaA_families"/>
</dbReference>
<proteinExistence type="inferred from homology"/>
<comment type="subcellular location">
    <subcellularLocation>
        <location evidence="1 12">Vacuole membrane</location>
        <topology evidence="1 12">Multi-pass membrane protein</topology>
    </subcellularLocation>
</comment>
<keyword evidence="9 12" id="KW-0472">Membrane</keyword>
<evidence type="ECO:0000256" key="9">
    <source>
        <dbReference type="ARBA" id="ARBA00023136"/>
    </source>
</evidence>
<dbReference type="GO" id="GO:0005774">
    <property type="term" value="C:vacuolar membrane"/>
    <property type="evidence" value="ECO:0007669"/>
    <property type="project" value="UniProtKB-SubCell"/>
</dbReference>
<feature type="transmembrane region" description="Helical" evidence="12">
    <location>
        <begin position="549"/>
        <end position="567"/>
    </location>
</feature>
<feature type="transmembrane region" description="Helical" evidence="12">
    <location>
        <begin position="184"/>
        <end position="212"/>
    </location>
</feature>
<dbReference type="SUPFAM" id="SSF103473">
    <property type="entry name" value="MFS general substrate transporter"/>
    <property type="match status" value="1"/>
</dbReference>
<evidence type="ECO:0000256" key="11">
    <source>
        <dbReference type="ARBA" id="ARBA00024801"/>
    </source>
</evidence>
<reference evidence="14 15" key="1">
    <citation type="journal article" date="2018" name="Sci. Rep.">
        <title>Comparative genomics provides insights into the lifestyle and reveals functional heterogeneity of dark septate endophytic fungi.</title>
        <authorList>
            <person name="Knapp D.G."/>
            <person name="Nemeth J.B."/>
            <person name="Barry K."/>
            <person name="Hainaut M."/>
            <person name="Henrissat B."/>
            <person name="Johnson J."/>
            <person name="Kuo A."/>
            <person name="Lim J.H.P."/>
            <person name="Lipzen A."/>
            <person name="Nolan M."/>
            <person name="Ohm R.A."/>
            <person name="Tamas L."/>
            <person name="Grigoriev I.V."/>
            <person name="Spatafora J.W."/>
            <person name="Nagy L.G."/>
            <person name="Kovacs G.M."/>
        </authorList>
    </citation>
    <scope>NUCLEOTIDE SEQUENCE [LARGE SCALE GENOMIC DNA]</scope>
    <source>
        <strain evidence="14 15">DSE2036</strain>
    </source>
</reference>
<keyword evidence="5 12" id="KW-0812">Transmembrane</keyword>
<feature type="transmembrane region" description="Helical" evidence="12">
    <location>
        <begin position="379"/>
        <end position="402"/>
    </location>
</feature>
<keyword evidence="3 12" id="KW-0813">Transport</keyword>
<keyword evidence="10" id="KW-0325">Glycoprotein</keyword>
<feature type="region of interest" description="Disordered" evidence="13">
    <location>
        <begin position="223"/>
        <end position="264"/>
    </location>
</feature>
<evidence type="ECO:0000313" key="14">
    <source>
        <dbReference type="EMBL" id="PVH95508.1"/>
    </source>
</evidence>
<name>A0A2V1DBN4_9PLEO</name>
<dbReference type="GO" id="GO:0006914">
    <property type="term" value="P:autophagy"/>
    <property type="evidence" value="ECO:0007669"/>
    <property type="project" value="UniProtKB-KW"/>
</dbReference>
<dbReference type="EMBL" id="KZ805494">
    <property type="protein sequence ID" value="PVH95508.1"/>
    <property type="molecule type" value="Genomic_DNA"/>
</dbReference>
<keyword evidence="7 12" id="KW-1133">Transmembrane helix</keyword>